<evidence type="ECO:0000256" key="5">
    <source>
        <dbReference type="ARBA" id="ARBA00022692"/>
    </source>
</evidence>
<reference evidence="11 12" key="1">
    <citation type="submission" date="2022-01" db="EMBL/GenBank/DDBJ databases">
        <title>Desulfofustis limnae sp. nov., a novel mesophilic sulfate-reducing bacterium isolated from marsh soil.</title>
        <authorList>
            <person name="Watanabe M."/>
            <person name="Takahashi A."/>
            <person name="Kojima H."/>
            <person name="Fukui M."/>
        </authorList>
    </citation>
    <scope>NUCLEOTIDE SEQUENCE [LARGE SCALE GENOMIC DNA]</scope>
    <source>
        <strain evidence="11 12">PPLL</strain>
    </source>
</reference>
<sequence length="176" mass="20225">MLDKIERMFMRLNRVTGRCLAVLLLLLVLNVFYDVVTRYFLHNSSVAMQEMEWHLFGLIILYGMSVALLDEGHVRVDFIYDRFSLRSKALINIVGTVFFLVPLALLVLFGSLEYVKDAYVIQEISEDPGGLPYRWLIKGMIPVSFAYLIFCAIGYVVKQINIIRSVSLTIKAEAHR</sequence>
<evidence type="ECO:0000256" key="9">
    <source>
        <dbReference type="SAM" id="Phobius"/>
    </source>
</evidence>
<keyword evidence="3" id="KW-1003">Cell membrane</keyword>
<feature type="transmembrane region" description="Helical" evidence="9">
    <location>
        <begin position="90"/>
        <end position="115"/>
    </location>
</feature>
<name>A0ABM7WCS4_9BACT</name>
<evidence type="ECO:0000259" key="10">
    <source>
        <dbReference type="Pfam" id="PF04290"/>
    </source>
</evidence>
<feature type="domain" description="Tripartite ATP-independent periplasmic transporters DctQ component" evidence="10">
    <location>
        <begin position="28"/>
        <end position="159"/>
    </location>
</feature>
<organism evidence="11 12">
    <name type="scientific">Desulfofustis limnaeus</name>
    <dbReference type="NCBI Taxonomy" id="2740163"/>
    <lineage>
        <taxon>Bacteria</taxon>
        <taxon>Pseudomonadati</taxon>
        <taxon>Thermodesulfobacteriota</taxon>
        <taxon>Desulfobulbia</taxon>
        <taxon>Desulfobulbales</taxon>
        <taxon>Desulfocapsaceae</taxon>
        <taxon>Desulfofustis</taxon>
    </lineage>
</organism>
<dbReference type="PANTHER" id="PTHR35011">
    <property type="entry name" value="2,3-DIKETO-L-GULONATE TRAP TRANSPORTER SMALL PERMEASE PROTEIN YIAM"/>
    <property type="match status" value="1"/>
</dbReference>
<evidence type="ECO:0000256" key="1">
    <source>
        <dbReference type="ARBA" id="ARBA00004429"/>
    </source>
</evidence>
<protein>
    <submittedName>
        <fullName evidence="11">C4-dicarboxylate ABC transporter</fullName>
    </submittedName>
</protein>
<evidence type="ECO:0000256" key="4">
    <source>
        <dbReference type="ARBA" id="ARBA00022519"/>
    </source>
</evidence>
<keyword evidence="4" id="KW-0997">Cell inner membrane</keyword>
<comment type="subcellular location">
    <subcellularLocation>
        <location evidence="1">Cell inner membrane</location>
        <topology evidence="1">Multi-pass membrane protein</topology>
    </subcellularLocation>
</comment>
<gene>
    <name evidence="11" type="ORF">DPPLL_31140</name>
</gene>
<dbReference type="InterPro" id="IPR007387">
    <property type="entry name" value="TRAP_DctQ"/>
</dbReference>
<dbReference type="EMBL" id="AP025516">
    <property type="protein sequence ID" value="BDD88749.1"/>
    <property type="molecule type" value="Genomic_DNA"/>
</dbReference>
<dbReference type="Pfam" id="PF04290">
    <property type="entry name" value="DctQ"/>
    <property type="match status" value="1"/>
</dbReference>
<keyword evidence="2" id="KW-0813">Transport</keyword>
<feature type="transmembrane region" description="Helical" evidence="9">
    <location>
        <begin position="53"/>
        <end position="69"/>
    </location>
</feature>
<evidence type="ECO:0000256" key="6">
    <source>
        <dbReference type="ARBA" id="ARBA00022989"/>
    </source>
</evidence>
<evidence type="ECO:0000313" key="11">
    <source>
        <dbReference type="EMBL" id="BDD88749.1"/>
    </source>
</evidence>
<accession>A0ABM7WCS4</accession>
<keyword evidence="12" id="KW-1185">Reference proteome</keyword>
<evidence type="ECO:0000256" key="8">
    <source>
        <dbReference type="ARBA" id="ARBA00038436"/>
    </source>
</evidence>
<keyword evidence="7 9" id="KW-0472">Membrane</keyword>
<evidence type="ECO:0000313" key="12">
    <source>
        <dbReference type="Proteomes" id="UP000830055"/>
    </source>
</evidence>
<feature type="transmembrane region" description="Helical" evidence="9">
    <location>
        <begin position="135"/>
        <end position="157"/>
    </location>
</feature>
<comment type="similarity">
    <text evidence="8">Belongs to the TRAP transporter small permease family.</text>
</comment>
<dbReference type="PANTHER" id="PTHR35011:SF4">
    <property type="entry name" value="SLL1102 PROTEIN"/>
    <property type="match status" value="1"/>
</dbReference>
<dbReference type="Proteomes" id="UP000830055">
    <property type="component" value="Chromosome"/>
</dbReference>
<proteinExistence type="inferred from homology"/>
<keyword evidence="5 9" id="KW-0812">Transmembrane</keyword>
<dbReference type="RefSeq" id="WP_284152084.1">
    <property type="nucleotide sequence ID" value="NZ_AP025516.1"/>
</dbReference>
<evidence type="ECO:0000256" key="7">
    <source>
        <dbReference type="ARBA" id="ARBA00023136"/>
    </source>
</evidence>
<dbReference type="InterPro" id="IPR055348">
    <property type="entry name" value="DctQ"/>
</dbReference>
<feature type="transmembrane region" description="Helical" evidence="9">
    <location>
        <begin position="20"/>
        <end position="41"/>
    </location>
</feature>
<evidence type="ECO:0000256" key="2">
    <source>
        <dbReference type="ARBA" id="ARBA00022448"/>
    </source>
</evidence>
<keyword evidence="6 9" id="KW-1133">Transmembrane helix</keyword>
<evidence type="ECO:0000256" key="3">
    <source>
        <dbReference type="ARBA" id="ARBA00022475"/>
    </source>
</evidence>